<organism evidence="3 4">
    <name type="scientific">Apiospora kogelbergensis</name>
    <dbReference type="NCBI Taxonomy" id="1337665"/>
    <lineage>
        <taxon>Eukaryota</taxon>
        <taxon>Fungi</taxon>
        <taxon>Dikarya</taxon>
        <taxon>Ascomycota</taxon>
        <taxon>Pezizomycotina</taxon>
        <taxon>Sordariomycetes</taxon>
        <taxon>Xylariomycetidae</taxon>
        <taxon>Amphisphaeriales</taxon>
        <taxon>Apiosporaceae</taxon>
        <taxon>Apiospora</taxon>
    </lineage>
</organism>
<keyword evidence="2" id="KW-0472">Membrane</keyword>
<comment type="caution">
    <text evidence="3">The sequence shown here is derived from an EMBL/GenBank/DDBJ whole genome shotgun (WGS) entry which is preliminary data.</text>
</comment>
<feature type="transmembrane region" description="Helical" evidence="2">
    <location>
        <begin position="50"/>
        <end position="73"/>
    </location>
</feature>
<dbReference type="EMBL" id="JAQQWP010000009">
    <property type="protein sequence ID" value="KAK8100669.1"/>
    <property type="molecule type" value="Genomic_DNA"/>
</dbReference>
<reference evidence="3 4" key="1">
    <citation type="submission" date="2023-01" db="EMBL/GenBank/DDBJ databases">
        <title>Analysis of 21 Apiospora genomes using comparative genomics revels a genus with tremendous synthesis potential of carbohydrate active enzymes and secondary metabolites.</title>
        <authorList>
            <person name="Sorensen T."/>
        </authorList>
    </citation>
    <scope>NUCLEOTIDE SEQUENCE [LARGE SCALE GENOMIC DNA]</scope>
    <source>
        <strain evidence="3 4">CBS 117206</strain>
    </source>
</reference>
<evidence type="ECO:0000256" key="1">
    <source>
        <dbReference type="SAM" id="MobiDB-lite"/>
    </source>
</evidence>
<dbReference type="Proteomes" id="UP001392437">
    <property type="component" value="Unassembled WGS sequence"/>
</dbReference>
<evidence type="ECO:0000256" key="2">
    <source>
        <dbReference type="SAM" id="Phobius"/>
    </source>
</evidence>
<sequence length="448" mass="48051">MRFQAPQLGALGVAFTAFRGLQFVSLVAIVGLTANFISEIVSARRDAPDVLIGTLVVSSIAALYVAISYILYYDGLLPLLISAGLDFSLVIATVVVAVTVGKPLSMLTCEVLPESTSSTLAASVTYVASTQTQGITYRNVLSKAVNYFAFVAIDQPHCYEIKAVWGLSIALCVLFAFSAIICVGLWRRGVVFEFVPPPPPPPGHGGRVPTGHSRPIYSPSRSLGTGTIQQHAGPASYPTLVHPFPAAPQAAHQAPIFRSIDEDIEPVPPPPMMLHQRNGSGGRSLTARQNAVTMPPIPESPGGLAPPLATTNSPTEDYIPIIHKRVPTKIRTHGLAPPDLTKEGARDNDDDGFTPITAAPPSASPKSPRRWFPTSPRDALGIPMSKYFLGRKLSKSGDAEDLQPLSPRDAPTSYPPVPGVPPREKKTNTIWGWWDLGLLERGKSLRRK</sequence>
<protein>
    <submittedName>
        <fullName evidence="3">Uncharacterized protein</fullName>
    </submittedName>
</protein>
<feature type="region of interest" description="Disordered" evidence="1">
    <location>
        <begin position="395"/>
        <end position="426"/>
    </location>
</feature>
<accession>A0AAW0QN45</accession>
<keyword evidence="4" id="KW-1185">Reference proteome</keyword>
<feature type="region of interest" description="Disordered" evidence="1">
    <location>
        <begin position="332"/>
        <end position="376"/>
    </location>
</feature>
<dbReference type="AlphaFoldDB" id="A0AAW0QN45"/>
<feature type="transmembrane region" description="Helical" evidence="2">
    <location>
        <begin position="20"/>
        <end position="38"/>
    </location>
</feature>
<name>A0AAW0QN45_9PEZI</name>
<feature type="transmembrane region" description="Helical" evidence="2">
    <location>
        <begin position="163"/>
        <end position="186"/>
    </location>
</feature>
<gene>
    <name evidence="3" type="ORF">PG999_011043</name>
</gene>
<evidence type="ECO:0000313" key="3">
    <source>
        <dbReference type="EMBL" id="KAK8100669.1"/>
    </source>
</evidence>
<keyword evidence="2" id="KW-1133">Transmembrane helix</keyword>
<keyword evidence="2" id="KW-0812">Transmembrane</keyword>
<evidence type="ECO:0000313" key="4">
    <source>
        <dbReference type="Proteomes" id="UP001392437"/>
    </source>
</evidence>
<feature type="transmembrane region" description="Helical" evidence="2">
    <location>
        <begin position="79"/>
        <end position="100"/>
    </location>
</feature>
<proteinExistence type="predicted"/>